<dbReference type="PROSITE" id="PS51790">
    <property type="entry name" value="MSRB"/>
    <property type="match status" value="1"/>
</dbReference>
<protein>
    <recommendedName>
        <fullName evidence="6">Peptide methionine sulfoxide reductase MsrB</fullName>
        <ecNumber evidence="6">1.8.4.12</ecNumber>
    </recommendedName>
    <alternativeName>
        <fullName evidence="6">Peptide-methionine (R)-S-oxide reductase</fullName>
    </alternativeName>
</protein>
<evidence type="ECO:0000256" key="4">
    <source>
        <dbReference type="ARBA" id="ARBA00023002"/>
    </source>
</evidence>
<dbReference type="NCBIfam" id="TIGR00357">
    <property type="entry name" value="peptide-methionine (R)-S-oxide reductase MsrB"/>
    <property type="match status" value="1"/>
</dbReference>
<evidence type="ECO:0000313" key="10">
    <source>
        <dbReference type="Proteomes" id="UP000319771"/>
    </source>
</evidence>
<proteinExistence type="inferred from homology"/>
<reference evidence="9 10" key="1">
    <citation type="journal article" date="2019" name="Nat. Microbiol.">
        <title>Mediterranean grassland soil C-N compound turnover is dependent on rainfall and depth, and is mediated by genomically divergent microorganisms.</title>
        <authorList>
            <person name="Diamond S."/>
            <person name="Andeer P.F."/>
            <person name="Li Z."/>
            <person name="Crits-Christoph A."/>
            <person name="Burstein D."/>
            <person name="Anantharaman K."/>
            <person name="Lane K.R."/>
            <person name="Thomas B.C."/>
            <person name="Pan C."/>
            <person name="Northen T.R."/>
            <person name="Banfield J.F."/>
        </authorList>
    </citation>
    <scope>NUCLEOTIDE SEQUENCE [LARGE SCALE GENOMIC DNA]</scope>
    <source>
        <strain evidence="9">WS_11</strain>
    </source>
</reference>
<dbReference type="PANTHER" id="PTHR10173:SF52">
    <property type="entry name" value="METHIONINE-R-SULFOXIDE REDUCTASE B1"/>
    <property type="match status" value="1"/>
</dbReference>
<evidence type="ECO:0000313" key="9">
    <source>
        <dbReference type="EMBL" id="TMQ72248.1"/>
    </source>
</evidence>
<feature type="binding site" evidence="6">
    <location>
        <position position="88"/>
    </location>
    <ligand>
        <name>Zn(2+)</name>
        <dbReference type="ChEBI" id="CHEBI:29105"/>
    </ligand>
</feature>
<dbReference type="InterPro" id="IPR028427">
    <property type="entry name" value="Met_Sox_Rdtase_MsrB"/>
</dbReference>
<feature type="chain" id="PRO_5021987903" description="Peptide methionine sulfoxide reductase MsrB" evidence="7">
    <location>
        <begin position="23"/>
        <end position="171"/>
    </location>
</feature>
<evidence type="ECO:0000256" key="7">
    <source>
        <dbReference type="SAM" id="SignalP"/>
    </source>
</evidence>
<feature type="binding site" evidence="6">
    <location>
        <position position="85"/>
    </location>
    <ligand>
        <name>Zn(2+)</name>
        <dbReference type="ChEBI" id="CHEBI:29105"/>
    </ligand>
</feature>
<dbReference type="Proteomes" id="UP000319771">
    <property type="component" value="Unassembled WGS sequence"/>
</dbReference>
<dbReference type="InterPro" id="IPR002579">
    <property type="entry name" value="Met_Sox_Rdtase_MsrB_dom"/>
</dbReference>
<dbReference type="Pfam" id="PF01641">
    <property type="entry name" value="SelR"/>
    <property type="match status" value="1"/>
</dbReference>
<accession>A0A538U8M2</accession>
<dbReference type="GO" id="GO:0005737">
    <property type="term" value="C:cytoplasm"/>
    <property type="evidence" value="ECO:0007669"/>
    <property type="project" value="TreeGrafter"/>
</dbReference>
<dbReference type="Gene3D" id="2.170.150.20">
    <property type="entry name" value="Peptide methionine sulfoxide reductase"/>
    <property type="match status" value="1"/>
</dbReference>
<feature type="binding site" evidence="6">
    <location>
        <position position="137"/>
    </location>
    <ligand>
        <name>Zn(2+)</name>
        <dbReference type="ChEBI" id="CHEBI:29105"/>
    </ligand>
</feature>
<feature type="signal peptide" evidence="7">
    <location>
        <begin position="1"/>
        <end position="22"/>
    </location>
</feature>
<evidence type="ECO:0000256" key="2">
    <source>
        <dbReference type="ARBA" id="ARBA00022723"/>
    </source>
</evidence>
<keyword evidence="2 6" id="KW-0479">Metal-binding</keyword>
<evidence type="ECO:0000259" key="8">
    <source>
        <dbReference type="PROSITE" id="PS51790"/>
    </source>
</evidence>
<sequence>MNDRILVTALVLALSVPASALAAGAGPATPSGARAKEAIVKVTHSEKEWQKLLTSEQFRVLRQHGTEVAFTGKYWNNHAEGTYLCAACGLELFSSATKFDSGTGWPSFWQPFEKSHVIVNTDASYGMSRDEVTCARCGGHLGHVFDDGPKPTGLRYCINSAALKFAEKDKK</sequence>
<dbReference type="AlphaFoldDB" id="A0A538U8M2"/>
<evidence type="ECO:0000256" key="6">
    <source>
        <dbReference type="HAMAP-Rule" id="MF_01400"/>
    </source>
</evidence>
<organism evidence="9 10">
    <name type="scientific">Eiseniibacteriota bacterium</name>
    <dbReference type="NCBI Taxonomy" id="2212470"/>
    <lineage>
        <taxon>Bacteria</taxon>
        <taxon>Candidatus Eiseniibacteriota</taxon>
    </lineage>
</organism>
<keyword evidence="3 6" id="KW-0862">Zinc</keyword>
<dbReference type="GO" id="GO:0033743">
    <property type="term" value="F:peptide-methionine (R)-S-oxide reductase activity"/>
    <property type="evidence" value="ECO:0007669"/>
    <property type="project" value="UniProtKB-UniRule"/>
</dbReference>
<feature type="domain" description="MsrB" evidence="8">
    <location>
        <begin position="46"/>
        <end position="168"/>
    </location>
</feature>
<comment type="caution">
    <text evidence="9">The sequence shown here is derived from an EMBL/GenBank/DDBJ whole genome shotgun (WGS) entry which is preliminary data.</text>
</comment>
<comment type="cofactor">
    <cofactor evidence="6">
        <name>Zn(2+)</name>
        <dbReference type="ChEBI" id="CHEBI:29105"/>
    </cofactor>
    <text evidence="6">Binds 1 zinc ion per subunit. The zinc ion is important for the structural integrity of the protein.</text>
</comment>
<dbReference type="GO" id="GO:0006979">
    <property type="term" value="P:response to oxidative stress"/>
    <property type="evidence" value="ECO:0007669"/>
    <property type="project" value="InterPro"/>
</dbReference>
<feature type="binding site" evidence="6">
    <location>
        <position position="134"/>
    </location>
    <ligand>
        <name>Zn(2+)</name>
        <dbReference type="ChEBI" id="CHEBI:29105"/>
    </ligand>
</feature>
<dbReference type="FunFam" id="2.170.150.20:FF:000001">
    <property type="entry name" value="Peptide methionine sulfoxide reductase MsrB"/>
    <property type="match status" value="1"/>
</dbReference>
<dbReference type="GO" id="GO:0030091">
    <property type="term" value="P:protein repair"/>
    <property type="evidence" value="ECO:0007669"/>
    <property type="project" value="InterPro"/>
</dbReference>
<dbReference type="PANTHER" id="PTHR10173">
    <property type="entry name" value="METHIONINE SULFOXIDE REDUCTASE"/>
    <property type="match status" value="1"/>
</dbReference>
<evidence type="ECO:0000256" key="1">
    <source>
        <dbReference type="ARBA" id="ARBA00007174"/>
    </source>
</evidence>
<dbReference type="SUPFAM" id="SSF51316">
    <property type="entry name" value="Mss4-like"/>
    <property type="match status" value="1"/>
</dbReference>
<dbReference type="EMBL" id="VBPB01000115">
    <property type="protein sequence ID" value="TMQ72248.1"/>
    <property type="molecule type" value="Genomic_DNA"/>
</dbReference>
<feature type="active site" description="Nucleophile" evidence="6">
    <location>
        <position position="157"/>
    </location>
</feature>
<keyword evidence="7" id="KW-0732">Signal</keyword>
<dbReference type="HAMAP" id="MF_01400">
    <property type="entry name" value="MsrB"/>
    <property type="match status" value="1"/>
</dbReference>
<evidence type="ECO:0000256" key="5">
    <source>
        <dbReference type="ARBA" id="ARBA00048488"/>
    </source>
</evidence>
<name>A0A538U8M2_UNCEI</name>
<dbReference type="InterPro" id="IPR011057">
    <property type="entry name" value="Mss4-like_sf"/>
</dbReference>
<comment type="similarity">
    <text evidence="1 6">Belongs to the MsrB Met sulfoxide reductase family.</text>
</comment>
<gene>
    <name evidence="6 9" type="primary">msrB</name>
    <name evidence="9" type="ORF">E6K81_08020</name>
</gene>
<keyword evidence="4 6" id="KW-0560">Oxidoreductase</keyword>
<dbReference type="GO" id="GO:0008270">
    <property type="term" value="F:zinc ion binding"/>
    <property type="evidence" value="ECO:0007669"/>
    <property type="project" value="UniProtKB-UniRule"/>
</dbReference>
<evidence type="ECO:0000256" key="3">
    <source>
        <dbReference type="ARBA" id="ARBA00022833"/>
    </source>
</evidence>
<dbReference type="EC" id="1.8.4.12" evidence="6"/>
<comment type="catalytic activity">
    <reaction evidence="5 6">
        <text>L-methionyl-[protein] + [thioredoxin]-disulfide + H2O = L-methionyl-(R)-S-oxide-[protein] + [thioredoxin]-dithiol</text>
        <dbReference type="Rhea" id="RHEA:24164"/>
        <dbReference type="Rhea" id="RHEA-COMP:10698"/>
        <dbReference type="Rhea" id="RHEA-COMP:10700"/>
        <dbReference type="Rhea" id="RHEA-COMP:12313"/>
        <dbReference type="Rhea" id="RHEA-COMP:12314"/>
        <dbReference type="ChEBI" id="CHEBI:15377"/>
        <dbReference type="ChEBI" id="CHEBI:16044"/>
        <dbReference type="ChEBI" id="CHEBI:29950"/>
        <dbReference type="ChEBI" id="CHEBI:45764"/>
        <dbReference type="ChEBI" id="CHEBI:50058"/>
        <dbReference type="EC" id="1.8.4.12"/>
    </reaction>
</comment>